<name>A0A5C3NVM2_9APHY</name>
<organism evidence="3 4">
    <name type="scientific">Polyporus arcularius HHB13444</name>
    <dbReference type="NCBI Taxonomy" id="1314778"/>
    <lineage>
        <taxon>Eukaryota</taxon>
        <taxon>Fungi</taxon>
        <taxon>Dikarya</taxon>
        <taxon>Basidiomycota</taxon>
        <taxon>Agaricomycotina</taxon>
        <taxon>Agaricomycetes</taxon>
        <taxon>Polyporales</taxon>
        <taxon>Polyporaceae</taxon>
        <taxon>Polyporus</taxon>
    </lineage>
</organism>
<reference evidence="3 4" key="1">
    <citation type="journal article" date="2019" name="Nat. Ecol. Evol.">
        <title>Megaphylogeny resolves global patterns of mushroom evolution.</title>
        <authorList>
            <person name="Varga T."/>
            <person name="Krizsan K."/>
            <person name="Foldi C."/>
            <person name="Dima B."/>
            <person name="Sanchez-Garcia M."/>
            <person name="Sanchez-Ramirez S."/>
            <person name="Szollosi G.J."/>
            <person name="Szarkandi J.G."/>
            <person name="Papp V."/>
            <person name="Albert L."/>
            <person name="Andreopoulos W."/>
            <person name="Angelini C."/>
            <person name="Antonin V."/>
            <person name="Barry K.W."/>
            <person name="Bougher N.L."/>
            <person name="Buchanan P."/>
            <person name="Buyck B."/>
            <person name="Bense V."/>
            <person name="Catcheside P."/>
            <person name="Chovatia M."/>
            <person name="Cooper J."/>
            <person name="Damon W."/>
            <person name="Desjardin D."/>
            <person name="Finy P."/>
            <person name="Geml J."/>
            <person name="Haridas S."/>
            <person name="Hughes K."/>
            <person name="Justo A."/>
            <person name="Karasinski D."/>
            <person name="Kautmanova I."/>
            <person name="Kiss B."/>
            <person name="Kocsube S."/>
            <person name="Kotiranta H."/>
            <person name="LaButti K.M."/>
            <person name="Lechner B.E."/>
            <person name="Liimatainen K."/>
            <person name="Lipzen A."/>
            <person name="Lukacs Z."/>
            <person name="Mihaltcheva S."/>
            <person name="Morgado L.N."/>
            <person name="Niskanen T."/>
            <person name="Noordeloos M.E."/>
            <person name="Ohm R.A."/>
            <person name="Ortiz-Santana B."/>
            <person name="Ovrebo C."/>
            <person name="Racz N."/>
            <person name="Riley R."/>
            <person name="Savchenko A."/>
            <person name="Shiryaev A."/>
            <person name="Soop K."/>
            <person name="Spirin V."/>
            <person name="Szebenyi C."/>
            <person name="Tomsovsky M."/>
            <person name="Tulloss R.E."/>
            <person name="Uehling J."/>
            <person name="Grigoriev I.V."/>
            <person name="Vagvolgyi C."/>
            <person name="Papp T."/>
            <person name="Martin F.M."/>
            <person name="Miettinen O."/>
            <person name="Hibbett D.S."/>
            <person name="Nagy L.G."/>
        </authorList>
    </citation>
    <scope>NUCLEOTIDE SEQUENCE [LARGE SCALE GENOMIC DNA]</scope>
    <source>
        <strain evidence="3 4">HHB13444</strain>
    </source>
</reference>
<gene>
    <name evidence="3" type="ORF">K466DRAFT_604780</name>
</gene>
<evidence type="ECO:0000313" key="3">
    <source>
        <dbReference type="EMBL" id="TFK81092.1"/>
    </source>
</evidence>
<dbReference type="AlphaFoldDB" id="A0A5C3NVM2"/>
<dbReference type="InterPro" id="IPR011320">
    <property type="entry name" value="RNase_H1_N"/>
</dbReference>
<feature type="domain" description="Ribonuclease H1 N-terminal" evidence="2">
    <location>
        <begin position="102"/>
        <end position="149"/>
    </location>
</feature>
<dbReference type="EMBL" id="ML211656">
    <property type="protein sequence ID" value="TFK81092.1"/>
    <property type="molecule type" value="Genomic_DNA"/>
</dbReference>
<protein>
    <recommendedName>
        <fullName evidence="2">Ribonuclease H1 N-terminal domain-containing protein</fullName>
    </recommendedName>
</protein>
<evidence type="ECO:0000256" key="1">
    <source>
        <dbReference type="SAM" id="MobiDB-lite"/>
    </source>
</evidence>
<dbReference type="InParanoid" id="A0A5C3NVM2"/>
<dbReference type="Pfam" id="PF01693">
    <property type="entry name" value="Cauli_VI"/>
    <property type="match status" value="1"/>
</dbReference>
<feature type="compositionally biased region" description="Low complexity" evidence="1">
    <location>
        <begin position="181"/>
        <end position="213"/>
    </location>
</feature>
<proteinExistence type="predicted"/>
<dbReference type="Gene3D" id="3.40.970.10">
    <property type="entry name" value="Ribonuclease H1, N-terminal domain"/>
    <property type="match status" value="1"/>
</dbReference>
<dbReference type="InterPro" id="IPR037056">
    <property type="entry name" value="RNase_H1_N_sf"/>
</dbReference>
<evidence type="ECO:0000313" key="4">
    <source>
        <dbReference type="Proteomes" id="UP000308197"/>
    </source>
</evidence>
<dbReference type="STRING" id="1314778.A0A5C3NVM2"/>
<sequence length="416" mass="44954">MVGGGHQTGNIDPFKKSYWVVLGGSEEKAGIYVDERPPNTALGMYKNLVPIVVVCQTEAEAQRVNTLNELVFARIKKPNFNALEWAIRNFAQIDQLLPDAVKFHAIRFGHKTGIWVDWDWNRLAKYIDGFKKGSARFKSFSKLSDALLFMIDKEEEGEETGAASKKIAPGVEAAEEPVAPEEPVTPVPRTASHAHAVSASHGAHALAGASASVQSAATRGRSTPARFGTPGRAPPTSASASVPRMQTARSPAPAVLYSDNPVFRGNQEPGRRSPVKAAAGNAAAGNAAADDLAMAASPWVGVRDFDTPEGSAAAQFVRTMLASLPEDTARLRELVRPVACQNPSSENYGPIVFGREADNYLLAHEMTGAWTQLAILQARLYSPNERAFAIVLEREIDMHPDTAADLWSLIVLPRFY</sequence>
<keyword evidence="4" id="KW-1185">Reference proteome</keyword>
<evidence type="ECO:0000259" key="2">
    <source>
        <dbReference type="Pfam" id="PF01693"/>
    </source>
</evidence>
<accession>A0A5C3NVM2</accession>
<dbReference type="Proteomes" id="UP000308197">
    <property type="component" value="Unassembled WGS sequence"/>
</dbReference>
<feature type="region of interest" description="Disordered" evidence="1">
    <location>
        <begin position="159"/>
        <end position="279"/>
    </location>
</feature>